<dbReference type="SUPFAM" id="SSF50475">
    <property type="entry name" value="FMN-binding split barrel"/>
    <property type="match status" value="1"/>
</dbReference>
<protein>
    <submittedName>
        <fullName evidence="1">Cytoplasmic protein-related</fullName>
    </submittedName>
</protein>
<evidence type="ECO:0000313" key="3">
    <source>
        <dbReference type="Proteomes" id="UP001146793"/>
    </source>
</evidence>
<accession>A0AAV7YPY7</accession>
<name>A0AAV7YPY7_9EUKA</name>
<sequence>MLSHLIKQPIQTKNKIPMFFGSFSKTPMRRKDREITDLIEIGGIINKCDTVRVAFPQDREGFPYILPMSFAYDGKNFYLHSSKDGRKMEILKHSPVKVGFELDTDHELVVGKAGCDWGFKYSSVIGVGYAQLVNDENEVQKGLNLIMKNYDPNPKKSYEFKPRKLKSTRVWKIEIFDIKGKSNVK</sequence>
<dbReference type="InterPro" id="IPR012349">
    <property type="entry name" value="Split_barrel_FMN-bd"/>
</dbReference>
<keyword evidence="4" id="KW-1185">Reference proteome</keyword>
<dbReference type="InterPro" id="IPR024747">
    <property type="entry name" value="Pyridox_Oxase-rel"/>
</dbReference>
<dbReference type="Proteomes" id="UP001146793">
    <property type="component" value="Unassembled WGS sequence"/>
</dbReference>
<reference evidence="1" key="2">
    <citation type="submission" date="2022-08" db="EMBL/GenBank/DDBJ databases">
        <title>Novel sulphate-reducing endosymbionts in the free-living metamonad Anaeramoeba.</title>
        <authorList>
            <person name="Jerlstrom-Hultqvist J."/>
            <person name="Cepicka I."/>
            <person name="Gallot-Lavallee L."/>
            <person name="Salas-Leiva D."/>
            <person name="Curtis B.A."/>
            <person name="Zahonova K."/>
            <person name="Pipaliya S."/>
            <person name="Dacks J."/>
            <person name="Roger A.J."/>
        </authorList>
    </citation>
    <scope>NUCLEOTIDE SEQUENCE</scope>
    <source>
        <strain evidence="1">Busselton2</strain>
    </source>
</reference>
<proteinExistence type="predicted"/>
<dbReference type="PANTHER" id="PTHR34071:SF2">
    <property type="entry name" value="FLAVIN-NUCLEOTIDE-BINDING PROTEIN"/>
    <property type="match status" value="1"/>
</dbReference>
<dbReference type="Pfam" id="PF12900">
    <property type="entry name" value="Pyridox_ox_2"/>
    <property type="match status" value="1"/>
</dbReference>
<dbReference type="Proteomes" id="UP001150062">
    <property type="component" value="Unassembled WGS sequence"/>
</dbReference>
<evidence type="ECO:0000313" key="1">
    <source>
        <dbReference type="EMBL" id="KAJ3431564.1"/>
    </source>
</evidence>
<gene>
    <name evidence="1" type="ORF">M0812_20476</name>
    <name evidence="2" type="ORF">M0813_25864</name>
</gene>
<dbReference type="AlphaFoldDB" id="A0AAV7YPY7"/>
<evidence type="ECO:0000313" key="2">
    <source>
        <dbReference type="EMBL" id="KAJ6238640.1"/>
    </source>
</evidence>
<reference evidence="2" key="1">
    <citation type="submission" date="2022-08" db="EMBL/GenBank/DDBJ databases">
        <title>Novel sulfate-reducing endosymbionts in the free-living metamonad Anaeramoeba.</title>
        <authorList>
            <person name="Jerlstrom-Hultqvist J."/>
            <person name="Cepicka I."/>
            <person name="Gallot-Lavallee L."/>
            <person name="Salas-Leiva D."/>
            <person name="Curtis B.A."/>
            <person name="Zahonova K."/>
            <person name="Pipaliya S."/>
            <person name="Dacks J."/>
            <person name="Roger A.J."/>
        </authorList>
    </citation>
    <scope>NUCLEOTIDE SEQUENCE</scope>
    <source>
        <strain evidence="2">Schooner1</strain>
    </source>
</reference>
<dbReference type="EMBL" id="JAOAOG010000232">
    <property type="protein sequence ID" value="KAJ6238640.1"/>
    <property type="molecule type" value="Genomic_DNA"/>
</dbReference>
<organism evidence="1 3">
    <name type="scientific">Anaeramoeba flamelloides</name>
    <dbReference type="NCBI Taxonomy" id="1746091"/>
    <lineage>
        <taxon>Eukaryota</taxon>
        <taxon>Metamonada</taxon>
        <taxon>Anaeramoebidae</taxon>
        <taxon>Anaeramoeba</taxon>
    </lineage>
</organism>
<evidence type="ECO:0000313" key="4">
    <source>
        <dbReference type="Proteomes" id="UP001150062"/>
    </source>
</evidence>
<comment type="caution">
    <text evidence="1">The sequence shown here is derived from an EMBL/GenBank/DDBJ whole genome shotgun (WGS) entry which is preliminary data.</text>
</comment>
<dbReference type="Gene3D" id="2.30.110.10">
    <property type="entry name" value="Electron Transport, Fmn-binding Protein, Chain A"/>
    <property type="match status" value="1"/>
</dbReference>
<dbReference type="PANTHER" id="PTHR34071">
    <property type="entry name" value="5-NITROIMIDAZOLE ANTIBIOTICS RESISTANCE PROTEIN, NIMA-FAMILY-RELATED PROTEIN-RELATED"/>
    <property type="match status" value="1"/>
</dbReference>
<dbReference type="EMBL" id="JANTQA010000047">
    <property type="protein sequence ID" value="KAJ3431564.1"/>
    <property type="molecule type" value="Genomic_DNA"/>
</dbReference>